<dbReference type="InterPro" id="IPR036388">
    <property type="entry name" value="WH-like_DNA-bd_sf"/>
</dbReference>
<accession>F7VGK1</accession>
<keyword evidence="3" id="KW-0804">Transcription</keyword>
<organism evidence="5 6">
    <name type="scientific">Acetobacter tropicalis NBRC 101654</name>
    <dbReference type="NCBI Taxonomy" id="749388"/>
    <lineage>
        <taxon>Bacteria</taxon>
        <taxon>Pseudomonadati</taxon>
        <taxon>Pseudomonadota</taxon>
        <taxon>Alphaproteobacteria</taxon>
        <taxon>Acetobacterales</taxon>
        <taxon>Acetobacteraceae</taxon>
        <taxon>Acetobacter</taxon>
    </lineage>
</organism>
<proteinExistence type="predicted"/>
<dbReference type="Gene3D" id="1.10.10.10">
    <property type="entry name" value="Winged helix-like DNA-binding domain superfamily/Winged helix DNA-binding domain"/>
    <property type="match status" value="1"/>
</dbReference>
<comment type="caution">
    <text evidence="5">The sequence shown here is derived from an EMBL/GenBank/DDBJ whole genome shotgun (WGS) entry which is preliminary data.</text>
</comment>
<name>F7VGK1_9PROT</name>
<protein>
    <submittedName>
        <fullName evidence="5">Transcriptional regulator MarR/HxlR</fullName>
    </submittedName>
</protein>
<keyword evidence="2" id="KW-0238">DNA-binding</keyword>
<gene>
    <name evidence="5" type="ORF">ATPR_2500</name>
</gene>
<evidence type="ECO:0000256" key="1">
    <source>
        <dbReference type="ARBA" id="ARBA00023015"/>
    </source>
</evidence>
<evidence type="ECO:0000256" key="3">
    <source>
        <dbReference type="ARBA" id="ARBA00023163"/>
    </source>
</evidence>
<dbReference type="PANTHER" id="PTHR33204:SF18">
    <property type="entry name" value="TRANSCRIPTIONAL REGULATORY PROTEIN"/>
    <property type="match status" value="1"/>
</dbReference>
<dbReference type="GO" id="GO:0003677">
    <property type="term" value="F:DNA binding"/>
    <property type="evidence" value="ECO:0007669"/>
    <property type="project" value="UniProtKB-KW"/>
</dbReference>
<dbReference type="AlphaFoldDB" id="F7VGK1"/>
<dbReference type="PROSITE" id="PS51118">
    <property type="entry name" value="HTH_HXLR"/>
    <property type="match status" value="1"/>
</dbReference>
<evidence type="ECO:0000259" key="4">
    <source>
        <dbReference type="PROSITE" id="PS51118"/>
    </source>
</evidence>
<dbReference type="InterPro" id="IPR036390">
    <property type="entry name" value="WH_DNA-bd_sf"/>
</dbReference>
<dbReference type="PANTHER" id="PTHR33204">
    <property type="entry name" value="TRANSCRIPTIONAL REGULATOR, MARR FAMILY"/>
    <property type="match status" value="1"/>
</dbReference>
<evidence type="ECO:0000313" key="5">
    <source>
        <dbReference type="EMBL" id="GAA09496.1"/>
    </source>
</evidence>
<dbReference type="EMBL" id="BABS01000096">
    <property type="protein sequence ID" value="GAA09496.1"/>
    <property type="molecule type" value="Genomic_DNA"/>
</dbReference>
<sequence>MPYWFFPIATLRIPAPANAGTPGLNREWRLASDLTIRHSFVPRIPKGSHTAMPELPAAYRTAPFDEHCAPRRLLRLFNGKWTTMVLHTLHLLGGSSRPGHLLRSIPDLSKKMMTQTLRELEQAGLIARRVQQIMPPVVEYSLTEMGQKFIEPIEMLYHWGIEHADLLDRVTAAQHSAKTAMKNQPESITEEC</sequence>
<dbReference type="InterPro" id="IPR002577">
    <property type="entry name" value="HTH_HxlR"/>
</dbReference>
<dbReference type="Pfam" id="PF01638">
    <property type="entry name" value="HxlR"/>
    <property type="match status" value="1"/>
</dbReference>
<reference evidence="5 6" key="1">
    <citation type="journal article" date="2011" name="Biochem. Biophys. Res. Commun.">
        <title>Increased number of Arginine-based salt bridges contributes to the thermotolerance of thermotolerant acetic acid bacteria, Acetobacter tropicalis SKU1100.</title>
        <authorList>
            <person name="Matsutani M."/>
            <person name="Hirakawa H."/>
            <person name="Nishikura M."/>
            <person name="Soemphol W."/>
            <person name="Ali I.A.I."/>
            <person name="Yakushi T."/>
            <person name="Matsushita K."/>
        </authorList>
    </citation>
    <scope>NUCLEOTIDE SEQUENCE [LARGE SCALE GENOMIC DNA]</scope>
    <source>
        <strain evidence="5 6">NBRC 101654</strain>
    </source>
</reference>
<keyword evidence="1" id="KW-0805">Transcription regulation</keyword>
<evidence type="ECO:0000313" key="6">
    <source>
        <dbReference type="Proteomes" id="UP000004319"/>
    </source>
</evidence>
<dbReference type="SUPFAM" id="SSF46785">
    <property type="entry name" value="Winged helix' DNA-binding domain"/>
    <property type="match status" value="1"/>
</dbReference>
<dbReference type="Proteomes" id="UP000004319">
    <property type="component" value="Unassembled WGS sequence"/>
</dbReference>
<feature type="domain" description="HTH hxlR-type" evidence="4">
    <location>
        <begin position="68"/>
        <end position="168"/>
    </location>
</feature>
<evidence type="ECO:0000256" key="2">
    <source>
        <dbReference type="ARBA" id="ARBA00023125"/>
    </source>
</evidence>